<gene>
    <name evidence="1" type="ORF">GCM10008025_02800</name>
</gene>
<evidence type="ECO:0000313" key="2">
    <source>
        <dbReference type="Proteomes" id="UP000613512"/>
    </source>
</evidence>
<evidence type="ECO:0000313" key="1">
    <source>
        <dbReference type="EMBL" id="GGA62282.1"/>
    </source>
</evidence>
<proteinExistence type="predicted"/>
<evidence type="ECO:0008006" key="3">
    <source>
        <dbReference type="Google" id="ProtNLM"/>
    </source>
</evidence>
<reference evidence="1" key="1">
    <citation type="journal article" date="2014" name="Int. J. Syst. Evol. Microbiol.">
        <title>Complete genome sequence of Corynebacterium casei LMG S-19264T (=DSM 44701T), isolated from a smear-ripened cheese.</title>
        <authorList>
            <consortium name="US DOE Joint Genome Institute (JGI-PGF)"/>
            <person name="Walter F."/>
            <person name="Albersmeier A."/>
            <person name="Kalinowski J."/>
            <person name="Ruckert C."/>
        </authorList>
    </citation>
    <scope>NUCLEOTIDE SEQUENCE</scope>
    <source>
        <strain evidence="1">CGMCC 1.12408</strain>
    </source>
</reference>
<dbReference type="EMBL" id="BMEY01000001">
    <property type="protein sequence ID" value="GGA62282.1"/>
    <property type="molecule type" value="Genomic_DNA"/>
</dbReference>
<name>A0A916RLZ2_9BACI</name>
<dbReference type="Proteomes" id="UP000613512">
    <property type="component" value="Unassembled WGS sequence"/>
</dbReference>
<comment type="caution">
    <text evidence="1">The sequence shown here is derived from an EMBL/GenBank/DDBJ whole genome shotgun (WGS) entry which is preliminary data.</text>
</comment>
<keyword evidence="2" id="KW-1185">Reference proteome</keyword>
<sequence length="148" mass="18027">MKEYRVYWIKEEFARHYYYKSDILYRFIKEYDQKQFRTDLVTQFHFITKGFPKDSIIYQLTKQPNITIKKNNGHIEIENNYNFISLLIDEKQIKFRCETLQDAESLLFPTLRKFHPYLFITGNSYENFGWISPVKTNVGYNSEQVLYS</sequence>
<dbReference type="Gene3D" id="3.30.310.250">
    <property type="entry name" value="Sporulation inhibitor of replication protein SirA"/>
    <property type="match status" value="1"/>
</dbReference>
<accession>A0A916RLZ2</accession>
<protein>
    <recommendedName>
        <fullName evidence="3">Sporulation inhibitor of replication protein SirA</fullName>
    </recommendedName>
</protein>
<reference evidence="1" key="2">
    <citation type="submission" date="2020-09" db="EMBL/GenBank/DDBJ databases">
        <authorList>
            <person name="Sun Q."/>
            <person name="Zhou Y."/>
        </authorList>
    </citation>
    <scope>NUCLEOTIDE SEQUENCE</scope>
    <source>
        <strain evidence="1">CGMCC 1.12408</strain>
    </source>
</reference>
<dbReference type="RefSeq" id="WP_188382888.1">
    <property type="nucleotide sequence ID" value="NZ_BMEY01000001.1"/>
</dbReference>
<organism evidence="1 2">
    <name type="scientific">Ornithinibacillus halotolerans</name>
    <dbReference type="NCBI Taxonomy" id="1274357"/>
    <lineage>
        <taxon>Bacteria</taxon>
        <taxon>Bacillati</taxon>
        <taxon>Bacillota</taxon>
        <taxon>Bacilli</taxon>
        <taxon>Bacillales</taxon>
        <taxon>Bacillaceae</taxon>
        <taxon>Ornithinibacillus</taxon>
    </lineage>
</organism>
<dbReference type="AlphaFoldDB" id="A0A916RLZ2"/>
<dbReference type="Pfam" id="PF10747">
    <property type="entry name" value="SirA"/>
    <property type="match status" value="1"/>
</dbReference>
<dbReference type="InterPro" id="IPR019683">
    <property type="entry name" value="SirA"/>
</dbReference>
<dbReference type="InterPro" id="IPR038449">
    <property type="entry name" value="SirA_sf"/>
</dbReference>